<dbReference type="PANTHER" id="PTHR43018">
    <property type="entry name" value="PHOSPHO-2-DEHYDRO-3-DEOXYHEPTONATE ALDOLASE"/>
    <property type="match status" value="1"/>
</dbReference>
<organism evidence="3">
    <name type="scientific">uncultured Caudovirales phage</name>
    <dbReference type="NCBI Taxonomy" id="2100421"/>
    <lineage>
        <taxon>Viruses</taxon>
        <taxon>Duplodnaviria</taxon>
        <taxon>Heunggongvirae</taxon>
        <taxon>Uroviricota</taxon>
        <taxon>Caudoviricetes</taxon>
        <taxon>Peduoviridae</taxon>
        <taxon>Maltschvirus</taxon>
        <taxon>Maltschvirus maltsch</taxon>
    </lineage>
</organism>
<dbReference type="SUPFAM" id="SSF51569">
    <property type="entry name" value="Aldolase"/>
    <property type="match status" value="1"/>
</dbReference>
<dbReference type="Pfam" id="PF00793">
    <property type="entry name" value="DAHP_synth_1"/>
    <property type="match status" value="1"/>
</dbReference>
<dbReference type="InterPro" id="IPR006218">
    <property type="entry name" value="DAHP1/KDSA"/>
</dbReference>
<gene>
    <name evidence="4" type="ORF">UFOVP1318_10</name>
    <name evidence="5" type="ORF">UFOVP1430_34</name>
    <name evidence="3" type="ORF">UFOVP903_36</name>
</gene>
<evidence type="ECO:0000313" key="5">
    <source>
        <dbReference type="EMBL" id="CAB4210664.1"/>
    </source>
</evidence>
<dbReference type="EMBL" id="LR797267">
    <property type="protein sequence ID" value="CAB4197335.1"/>
    <property type="molecule type" value="Genomic_DNA"/>
</dbReference>
<dbReference type="InterPro" id="IPR013785">
    <property type="entry name" value="Aldolase_TIM"/>
</dbReference>
<protein>
    <submittedName>
        <fullName evidence="3">AroA 3-deoxy-D-arabino-heptulosonate 7-phosphate (DAHP) synthase</fullName>
    </submittedName>
</protein>
<keyword evidence="1" id="KW-0808">Transferase</keyword>
<dbReference type="EMBL" id="LR797363">
    <property type="protein sequence ID" value="CAB4210664.1"/>
    <property type="molecule type" value="Genomic_DNA"/>
</dbReference>
<name>A0A6J5PDE9_9CAUD</name>
<proteinExistence type="predicted"/>
<sequence>MNEFAKRRTWGPTPNYPLVEAYEPPSKKFVAIAGPCSVENPEMIHNLAAQVAFAGATHLRGGVFRAGTYPGKEFGYRPESLLNSFYTAAQLNGLENIIEVLDYDEHALDMVNKYCTAFQVGARQMQNYTLLRILGAYRKPVFLKRNPGATLDEWLGAAEHLLKNGVKEIYLIERGSSSFVTHVRWDLSISMIPAIAALSKIPVIIDGSHGTGRRDLVEPMILAGVAAGAAGLLCEVHSSPANSLSDPDQAVTPEKFNSIMVKAKQIKEVIKWS</sequence>
<dbReference type="PANTHER" id="PTHR43018:SF1">
    <property type="entry name" value="PROTEIN AROA(G)"/>
    <property type="match status" value="1"/>
</dbReference>
<feature type="domain" description="DAHP synthetase I/KDSA" evidence="2">
    <location>
        <begin position="27"/>
        <end position="269"/>
    </location>
</feature>
<dbReference type="Gene3D" id="3.20.20.70">
    <property type="entry name" value="Aldolase class I"/>
    <property type="match status" value="1"/>
</dbReference>
<evidence type="ECO:0000256" key="1">
    <source>
        <dbReference type="ARBA" id="ARBA00022679"/>
    </source>
</evidence>
<reference evidence="3" key="1">
    <citation type="submission" date="2020-05" db="EMBL/GenBank/DDBJ databases">
        <authorList>
            <person name="Chiriac C."/>
            <person name="Salcher M."/>
            <person name="Ghai R."/>
            <person name="Kavagutti S V."/>
        </authorList>
    </citation>
    <scope>NUCLEOTIDE SEQUENCE</scope>
</reference>
<dbReference type="EMBL" id="LR796854">
    <property type="protein sequence ID" value="CAB4169930.1"/>
    <property type="molecule type" value="Genomic_DNA"/>
</dbReference>
<dbReference type="InterPro" id="IPR052899">
    <property type="entry name" value="Class-I_DAHP_synthase"/>
</dbReference>
<evidence type="ECO:0000259" key="2">
    <source>
        <dbReference type="Pfam" id="PF00793"/>
    </source>
</evidence>
<evidence type="ECO:0000313" key="4">
    <source>
        <dbReference type="EMBL" id="CAB4197335.1"/>
    </source>
</evidence>
<accession>A0A6J5PDE9</accession>
<evidence type="ECO:0000313" key="3">
    <source>
        <dbReference type="EMBL" id="CAB4169930.1"/>
    </source>
</evidence>
<dbReference type="GO" id="GO:0016740">
    <property type="term" value="F:transferase activity"/>
    <property type="evidence" value="ECO:0007669"/>
    <property type="project" value="UniProtKB-KW"/>
</dbReference>